<gene>
    <name evidence="1" type="ORF">AYI68_g4515</name>
</gene>
<organism evidence="1 2">
    <name type="scientific">Smittium mucronatum</name>
    <dbReference type="NCBI Taxonomy" id="133383"/>
    <lineage>
        <taxon>Eukaryota</taxon>
        <taxon>Fungi</taxon>
        <taxon>Fungi incertae sedis</taxon>
        <taxon>Zoopagomycota</taxon>
        <taxon>Kickxellomycotina</taxon>
        <taxon>Harpellomycetes</taxon>
        <taxon>Harpellales</taxon>
        <taxon>Legeriomycetaceae</taxon>
        <taxon>Smittium</taxon>
    </lineage>
</organism>
<reference evidence="1 2" key="1">
    <citation type="journal article" date="2016" name="Mol. Biol. Evol.">
        <title>Genome-Wide Survey of Gut Fungi (Harpellales) Reveals the First Horizontally Transferred Ubiquitin Gene from a Mosquito Host.</title>
        <authorList>
            <person name="Wang Y."/>
            <person name="White M.M."/>
            <person name="Kvist S."/>
            <person name="Moncalvo J.M."/>
        </authorList>
    </citation>
    <scope>NUCLEOTIDE SEQUENCE [LARGE SCALE GENOMIC DNA]</scope>
    <source>
        <strain evidence="1 2">ALG-7-W6</strain>
    </source>
</reference>
<name>A0A1R0GWV0_9FUNG</name>
<feature type="non-terminal residue" evidence="1">
    <location>
        <position position="11"/>
    </location>
</feature>
<protein>
    <submittedName>
        <fullName evidence="1">Uncharacterized protein</fullName>
    </submittedName>
</protein>
<sequence>MCLGKLFLILT</sequence>
<evidence type="ECO:0000313" key="2">
    <source>
        <dbReference type="Proteomes" id="UP000187455"/>
    </source>
</evidence>
<keyword evidence="2" id="KW-1185">Reference proteome</keyword>
<evidence type="ECO:0000313" key="1">
    <source>
        <dbReference type="EMBL" id="OLY81376.1"/>
    </source>
</evidence>
<proteinExistence type="predicted"/>
<accession>A0A1R0GWV0</accession>
<dbReference type="EMBL" id="LSSL01002510">
    <property type="protein sequence ID" value="OLY81376.1"/>
    <property type="molecule type" value="Genomic_DNA"/>
</dbReference>
<comment type="caution">
    <text evidence="1">The sequence shown here is derived from an EMBL/GenBank/DDBJ whole genome shotgun (WGS) entry which is preliminary data.</text>
</comment>
<dbReference type="Proteomes" id="UP000187455">
    <property type="component" value="Unassembled WGS sequence"/>
</dbReference>